<organism evidence="1 2">
    <name type="scientific">Metarhizium rileyi (strain RCEF 4871)</name>
    <name type="common">Nomuraea rileyi</name>
    <dbReference type="NCBI Taxonomy" id="1649241"/>
    <lineage>
        <taxon>Eukaryota</taxon>
        <taxon>Fungi</taxon>
        <taxon>Dikarya</taxon>
        <taxon>Ascomycota</taxon>
        <taxon>Pezizomycotina</taxon>
        <taxon>Sordariomycetes</taxon>
        <taxon>Hypocreomycetidae</taxon>
        <taxon>Hypocreales</taxon>
        <taxon>Clavicipitaceae</taxon>
        <taxon>Metarhizium</taxon>
    </lineage>
</organism>
<name>A0A5C6FZ15_METRR</name>
<gene>
    <name evidence="1" type="ORF">ED733_000189</name>
</gene>
<dbReference type="Proteomes" id="UP000317257">
    <property type="component" value="Unassembled WGS sequence"/>
</dbReference>
<protein>
    <recommendedName>
        <fullName evidence="3">Cyclin N-terminal domain-containing protein</fullName>
    </recommendedName>
</protein>
<accession>A0A5C6FZ15</accession>
<evidence type="ECO:0000313" key="2">
    <source>
        <dbReference type="Proteomes" id="UP000317257"/>
    </source>
</evidence>
<dbReference type="Gene3D" id="1.10.472.10">
    <property type="entry name" value="Cyclin-like"/>
    <property type="match status" value="1"/>
</dbReference>
<evidence type="ECO:0008006" key="3">
    <source>
        <dbReference type="Google" id="ProtNLM"/>
    </source>
</evidence>
<evidence type="ECO:0000313" key="1">
    <source>
        <dbReference type="EMBL" id="TWU70384.1"/>
    </source>
</evidence>
<dbReference type="CDD" id="cd20557">
    <property type="entry name" value="CYCLIN_ScPCL1-like"/>
    <property type="match status" value="1"/>
</dbReference>
<comment type="caution">
    <text evidence="1">The sequence shown here is derived from an EMBL/GenBank/DDBJ whole genome shotgun (WGS) entry which is preliminary data.</text>
</comment>
<dbReference type="AlphaFoldDB" id="A0A5C6FZ15"/>
<dbReference type="EMBL" id="SBHS01000125">
    <property type="protein sequence ID" value="TWU70384.1"/>
    <property type="molecule type" value="Genomic_DNA"/>
</dbReference>
<reference evidence="2" key="1">
    <citation type="submission" date="2018-12" db="EMBL/GenBank/DDBJ databases">
        <title>The complete genome of Metarhizium rileyi, a key fungal pathogen of Lepidoptera.</title>
        <authorList>
            <person name="Binneck E."/>
            <person name="Lastra C.C.L."/>
            <person name="Sosa-Gomez D.R."/>
        </authorList>
    </citation>
    <scope>NUCLEOTIDE SEQUENCE [LARGE SCALE GENOMIC DNA]</scope>
    <source>
        <strain evidence="2">Cep018-CH2</strain>
    </source>
</reference>
<proteinExistence type="predicted"/>
<sequence>MTRTSNDEDGDEFLIEPTCRALVNFLEYATLRACGGLYFTPTPGATSLRSFIARILHHSKTRLNVMLALPVYLGRLGWSLEPGMSVPSSTPYEAFFGCLVLTTKYLMDVPRDSSFWVYCLMCSCNNLFFTERGILELELEILKRFQWRADIHEHHLLPELDLFLEFLAAAMKQALVHPSDPALRGLPEETEHRMRWIEAFIGHITETCLNHPCVLCTDTE</sequence>